<feature type="binding site" evidence="3">
    <location>
        <position position="250"/>
    </location>
    <ligand>
        <name>substrate</name>
    </ligand>
</feature>
<evidence type="ECO:0000313" key="5">
    <source>
        <dbReference type="Proteomes" id="UP000322084"/>
    </source>
</evidence>
<dbReference type="PANTHER" id="PTHR33376">
    <property type="match status" value="1"/>
</dbReference>
<feature type="binding site" evidence="3">
    <location>
        <position position="225"/>
    </location>
    <ligand>
        <name>Na(+)</name>
        <dbReference type="ChEBI" id="CHEBI:29101"/>
    </ligand>
</feature>
<dbReference type="InterPro" id="IPR038404">
    <property type="entry name" value="TRAP_DctP_sf"/>
</dbReference>
<dbReference type="Gene3D" id="3.40.190.10">
    <property type="entry name" value="Periplasmic binding protein-like II"/>
    <property type="match status" value="1"/>
</dbReference>
<dbReference type="Gene3D" id="3.40.190.170">
    <property type="entry name" value="Bacterial extracellular solute-binding protein, family 7"/>
    <property type="match status" value="1"/>
</dbReference>
<dbReference type="EMBL" id="BKCL01000001">
    <property type="protein sequence ID" value="GEQ96808.1"/>
    <property type="molecule type" value="Genomic_DNA"/>
</dbReference>
<feature type="binding site" evidence="3">
    <location>
        <position position="224"/>
    </location>
    <ligand>
        <name>substrate</name>
    </ligand>
</feature>
<dbReference type="CDD" id="cd13604">
    <property type="entry name" value="PBP2_TRAP_ketoacid_lactate_like"/>
    <property type="match status" value="1"/>
</dbReference>
<feature type="binding site" evidence="2">
    <location>
        <position position="166"/>
    </location>
    <ligand>
        <name>substrate</name>
    </ligand>
</feature>
<dbReference type="GO" id="GO:0031317">
    <property type="term" value="C:tripartite ATP-independent periplasmic transporter complex"/>
    <property type="evidence" value="ECO:0007669"/>
    <property type="project" value="InterPro"/>
</dbReference>
<dbReference type="PANTHER" id="PTHR33376:SF5">
    <property type="entry name" value="EXTRACYTOPLASMIC SOLUTE RECEPTOR PROTEIN"/>
    <property type="match status" value="1"/>
</dbReference>
<dbReference type="GO" id="GO:0046872">
    <property type="term" value="F:metal ion binding"/>
    <property type="evidence" value="ECO:0007669"/>
    <property type="project" value="UniProtKB-KW"/>
</dbReference>
<evidence type="ECO:0000256" key="2">
    <source>
        <dbReference type="PIRSR" id="PIRSR039026-1"/>
    </source>
</evidence>
<dbReference type="Proteomes" id="UP000322084">
    <property type="component" value="Unassembled WGS sequence"/>
</dbReference>
<dbReference type="PROSITE" id="PS51257">
    <property type="entry name" value="PROKAR_LIPOPROTEIN"/>
    <property type="match status" value="1"/>
</dbReference>
<keyword evidence="3" id="KW-0479">Metal-binding</keyword>
<dbReference type="NCBIfam" id="NF037995">
    <property type="entry name" value="TRAP_S1"/>
    <property type="match status" value="1"/>
</dbReference>
<organism evidence="4 5">
    <name type="scientific">Iodidimonas gelatinilytica</name>
    <dbReference type="NCBI Taxonomy" id="1236966"/>
    <lineage>
        <taxon>Bacteria</taxon>
        <taxon>Pseudomonadati</taxon>
        <taxon>Pseudomonadota</taxon>
        <taxon>Alphaproteobacteria</taxon>
        <taxon>Iodidimonadales</taxon>
        <taxon>Iodidimonadaceae</taxon>
        <taxon>Iodidimonas</taxon>
    </lineage>
</organism>
<evidence type="ECO:0000256" key="1">
    <source>
        <dbReference type="ARBA" id="ARBA00022729"/>
    </source>
</evidence>
<accession>A0A5A7MPG5</accession>
<sequence length="362" mass="40028">MGITARPFWLGAILAGMLGACSSEQSPETDKASAELSDRPIVQWRMASTYPSSLIILGTMGKRVESLARDISGGSIDIRFYEPGALAPPFEIFDAISYGALEAGWSTPGYWAGREPALQLFSALPFGPSAEEYLAWFDYGGGRALYEKLYHRHNIHGLICGISPPEAAGWYKKPINKVEDFKGLKIRFFGLGGKVLEKLGASVQLLSGGDIFPALELGTIDGTEFSVPAVDLKMGFYQAAKHYYFPGWHQQSTFFELMINLDQWNALNATQQAQIEAVCSSNIRYGLSQGEALQIDAMRELSEKGVEFHKFSPEILEALETAWGEVADELSASNADFATGWESLRQFRAGHRVWRERGYLKQ</sequence>
<name>A0A5A7MPG5_9PROT</name>
<protein>
    <submittedName>
        <fullName evidence="4">ABC transporter substrate-binding protein</fullName>
    </submittedName>
</protein>
<gene>
    <name evidence="4" type="ORF">JCM17844_04450</name>
</gene>
<dbReference type="InterPro" id="IPR018389">
    <property type="entry name" value="DctP_fam"/>
</dbReference>
<proteinExistence type="predicted"/>
<evidence type="ECO:0000313" key="4">
    <source>
        <dbReference type="EMBL" id="GEQ96808.1"/>
    </source>
</evidence>
<reference evidence="4 5" key="1">
    <citation type="submission" date="2019-09" db="EMBL/GenBank/DDBJ databases">
        <title>NBRP : Genome information of microbial organism related human and environment.</title>
        <authorList>
            <person name="Hattori M."/>
            <person name="Oshima K."/>
            <person name="Inaba H."/>
            <person name="Suda W."/>
            <person name="Sakamoto M."/>
            <person name="Iino T."/>
            <person name="Kitahara M."/>
            <person name="Oshida Y."/>
            <person name="Iida T."/>
            <person name="Kudo T."/>
            <person name="Itoh T."/>
            <person name="Ohkuma M."/>
        </authorList>
    </citation>
    <scope>NUCLEOTIDE SEQUENCE [LARGE SCALE GENOMIC DNA]</scope>
    <source>
        <strain evidence="4 5">Hi-2</strain>
    </source>
</reference>
<dbReference type="PIRSF" id="PIRSF039026">
    <property type="entry name" value="SiaP"/>
    <property type="match status" value="1"/>
</dbReference>
<keyword evidence="1" id="KW-0732">Signal</keyword>
<evidence type="ECO:0000256" key="3">
    <source>
        <dbReference type="PIRSR" id="PIRSR039026-2"/>
    </source>
</evidence>
<dbReference type="AlphaFoldDB" id="A0A5A7MPG5"/>
<feature type="binding site" evidence="2">
    <location>
        <position position="187"/>
    </location>
    <ligand>
        <name>substrate</name>
    </ligand>
</feature>
<comment type="caution">
    <text evidence="4">The sequence shown here is derived from an EMBL/GenBank/DDBJ whole genome shotgun (WGS) entry which is preliminary data.</text>
</comment>
<dbReference type="GO" id="GO:0055085">
    <property type="term" value="P:transmembrane transport"/>
    <property type="evidence" value="ECO:0007669"/>
    <property type="project" value="InterPro"/>
</dbReference>
<dbReference type="RefSeq" id="WP_210431168.1">
    <property type="nucleotide sequence ID" value="NZ_BKCL01000001.1"/>
</dbReference>
<dbReference type="InterPro" id="IPR026289">
    <property type="entry name" value="SBP_TakP-like"/>
</dbReference>
<dbReference type="Pfam" id="PF03480">
    <property type="entry name" value="DctP"/>
    <property type="match status" value="1"/>
</dbReference>